<gene>
    <name evidence="2" type="ORF">BWQ96_02035</name>
</gene>
<keyword evidence="3" id="KW-1185">Reference proteome</keyword>
<feature type="compositionally biased region" description="Polar residues" evidence="1">
    <location>
        <begin position="244"/>
        <end position="259"/>
    </location>
</feature>
<feature type="compositionally biased region" description="Basic and acidic residues" evidence="1">
    <location>
        <begin position="504"/>
        <end position="513"/>
    </location>
</feature>
<feature type="compositionally biased region" description="Basic and acidic residues" evidence="1">
    <location>
        <begin position="177"/>
        <end position="189"/>
    </location>
</feature>
<feature type="region of interest" description="Disordered" evidence="1">
    <location>
        <begin position="93"/>
        <end position="353"/>
    </location>
</feature>
<feature type="region of interest" description="Disordered" evidence="1">
    <location>
        <begin position="1"/>
        <end position="50"/>
    </location>
</feature>
<name>A0A2V3J197_9FLOR</name>
<evidence type="ECO:0000313" key="2">
    <source>
        <dbReference type="EMBL" id="PXF48083.1"/>
    </source>
</evidence>
<feature type="region of interest" description="Disordered" evidence="1">
    <location>
        <begin position="383"/>
        <end position="527"/>
    </location>
</feature>
<dbReference type="OrthoDB" id="10683112at2759"/>
<comment type="caution">
    <text evidence="2">The sequence shown here is derived from an EMBL/GenBank/DDBJ whole genome shotgun (WGS) entry which is preliminary data.</text>
</comment>
<evidence type="ECO:0000313" key="3">
    <source>
        <dbReference type="Proteomes" id="UP000247409"/>
    </source>
</evidence>
<sequence>MADKQIQRVLFPSPQTAGLKTSRRTILGPKEELRPLPQRPTPSPGTKRRRSIVALTSIPLRKICDSSPVPLPIAAAAAVASANANSDKILDSVADPTGVETGMKSPAGRLREANTEGMGKSEERPSTPLQQKRVTFSDAVIIREGYPELPEQNQSKPCAESQTNSGVECADESSPGRAEKGSDPHKMEENAATLARHASPVSPAHENERPTSAVHSYLNEETDALRQDCEDSGFANDGHGDSGRFQSHQGGYSRIPSTTEQEKEQDFAEITPTCSHVNDTGAIPELPIQPGDNNSGYREAESTDFMDKTSKQESSEEGMDGAKSRLRKRGIEKRENEDCYHGTAHVKKRPRLSEVLRLQKSLETAFWTDSRKVRNLREPVVISEDDEPPVSRETRTATPGRKKSPMRRPNTERRLQTQPTRSTQKKKKKSSVLKHTGSPNQAMRERNANDRTGPLTRSRSLNAEQSPIFADARDKRQRASQRAAGNTLKRSVEAHGRNRKLTRPSRERNEAARHHGVSPVSSESRQSVLVTSEDVIMQGPVNQEEMRTVVIRKRTKRKSSSPKQFRSTPCFEHVRQLPDEEEVKSADKGPTTLQLATIARTGHGAEVTNSMENCSPDKDKKSAVDSDARDAKERSDSNRVMETDLEVMDFVKLSAKEWANFQIGWDLHMEITSTSTQIDLSKVFEYIQSPFGFGNSFVLVL</sequence>
<feature type="compositionally biased region" description="Basic and acidic residues" evidence="1">
    <location>
        <begin position="615"/>
        <end position="637"/>
    </location>
</feature>
<reference evidence="2 3" key="1">
    <citation type="journal article" date="2018" name="Mol. Biol. Evol.">
        <title>Analysis of the draft genome of the red seaweed Gracilariopsis chorda provides insights into genome size evolution in Rhodophyta.</title>
        <authorList>
            <person name="Lee J."/>
            <person name="Yang E.C."/>
            <person name="Graf L."/>
            <person name="Yang J.H."/>
            <person name="Qiu H."/>
            <person name="Zel Zion U."/>
            <person name="Chan C.X."/>
            <person name="Stephens T.G."/>
            <person name="Weber A.P.M."/>
            <person name="Boo G.H."/>
            <person name="Boo S.M."/>
            <person name="Kim K.M."/>
            <person name="Shin Y."/>
            <person name="Jung M."/>
            <person name="Lee S.J."/>
            <person name="Yim H.S."/>
            <person name="Lee J.H."/>
            <person name="Bhattacharya D."/>
            <person name="Yoon H.S."/>
        </authorList>
    </citation>
    <scope>NUCLEOTIDE SEQUENCE [LARGE SCALE GENOMIC DNA]</scope>
    <source>
        <strain evidence="2 3">SKKU-2015</strain>
        <tissue evidence="2">Whole body</tissue>
    </source>
</reference>
<protein>
    <submittedName>
        <fullName evidence="2">Uncharacterized protein</fullName>
    </submittedName>
</protein>
<feature type="compositionally biased region" description="Polar residues" evidence="1">
    <location>
        <begin position="151"/>
        <end position="166"/>
    </location>
</feature>
<feature type="region of interest" description="Disordered" evidence="1">
    <location>
        <begin position="607"/>
        <end position="637"/>
    </location>
</feature>
<accession>A0A2V3J197</accession>
<feature type="compositionally biased region" description="Basic and acidic residues" evidence="1">
    <location>
        <begin position="109"/>
        <end position="125"/>
    </location>
</feature>
<dbReference type="AlphaFoldDB" id="A0A2V3J197"/>
<dbReference type="EMBL" id="NBIV01000016">
    <property type="protein sequence ID" value="PXF48083.1"/>
    <property type="molecule type" value="Genomic_DNA"/>
</dbReference>
<evidence type="ECO:0000256" key="1">
    <source>
        <dbReference type="SAM" id="MobiDB-lite"/>
    </source>
</evidence>
<dbReference type="Proteomes" id="UP000247409">
    <property type="component" value="Unassembled WGS sequence"/>
</dbReference>
<feature type="compositionally biased region" description="Basic and acidic residues" evidence="1">
    <location>
        <begin position="298"/>
        <end position="314"/>
    </location>
</feature>
<proteinExistence type="predicted"/>
<feature type="compositionally biased region" description="Basic residues" evidence="1">
    <location>
        <begin position="423"/>
        <end position="432"/>
    </location>
</feature>
<feature type="region of interest" description="Disordered" evidence="1">
    <location>
        <begin position="553"/>
        <end position="572"/>
    </location>
</feature>
<organism evidence="2 3">
    <name type="scientific">Gracilariopsis chorda</name>
    <dbReference type="NCBI Taxonomy" id="448386"/>
    <lineage>
        <taxon>Eukaryota</taxon>
        <taxon>Rhodophyta</taxon>
        <taxon>Florideophyceae</taxon>
        <taxon>Rhodymeniophycidae</taxon>
        <taxon>Gracilariales</taxon>
        <taxon>Gracilariaceae</taxon>
        <taxon>Gracilariopsis</taxon>
    </lineage>
</organism>
<feature type="compositionally biased region" description="Polar residues" evidence="1">
    <location>
        <begin position="455"/>
        <end position="465"/>
    </location>
</feature>